<evidence type="ECO:0008006" key="2">
    <source>
        <dbReference type="Google" id="ProtNLM"/>
    </source>
</evidence>
<dbReference type="EMBL" id="KF900431">
    <property type="protein sequence ID" value="AIE94833.1"/>
    <property type="molecule type" value="Genomic_DNA"/>
</dbReference>
<dbReference type="NCBIfam" id="TIGR00266">
    <property type="entry name" value="TIGR00266 family protein"/>
    <property type="match status" value="1"/>
</dbReference>
<dbReference type="SUPFAM" id="SSF51219">
    <property type="entry name" value="TRAP-like"/>
    <property type="match status" value="1"/>
</dbReference>
<dbReference type="PANTHER" id="PTHR43657">
    <property type="entry name" value="TRYPTOPHAN RNA-BINDING ATTENUATOR PROTEIN-LIKE PROTEIN"/>
    <property type="match status" value="1"/>
</dbReference>
<accession>A0A075FTY6</accession>
<dbReference type="AlphaFoldDB" id="A0A075FTY6"/>
<dbReference type="Pfam" id="PF01987">
    <property type="entry name" value="AIM24"/>
    <property type="match status" value="1"/>
</dbReference>
<protein>
    <recommendedName>
        <fullName evidence="2">TIGR00266 family protein</fullName>
    </recommendedName>
</protein>
<dbReference type="InterPro" id="IPR002838">
    <property type="entry name" value="AIM24"/>
</dbReference>
<organism evidence="1">
    <name type="scientific">uncultured marine group II/III euryarchaeote AD1000_53_H05</name>
    <dbReference type="NCBI Taxonomy" id="1457782"/>
    <lineage>
        <taxon>Archaea</taxon>
        <taxon>Methanobacteriati</taxon>
        <taxon>Methanobacteriota</taxon>
        <taxon>environmental samples</taxon>
    </lineage>
</organism>
<dbReference type="PANTHER" id="PTHR43657:SF1">
    <property type="entry name" value="ALTERED INHERITANCE OF MITOCHONDRIA PROTEIN 24, MITOCHONDRIAL"/>
    <property type="match status" value="1"/>
</dbReference>
<dbReference type="InterPro" id="IPR036983">
    <property type="entry name" value="AIM24_sf"/>
</dbReference>
<name>A0A075FTY6_9EURY</name>
<dbReference type="InterPro" id="IPR016031">
    <property type="entry name" value="Trp_RNA-bd_attenuator-like_dom"/>
</dbReference>
<evidence type="ECO:0000313" key="1">
    <source>
        <dbReference type="EMBL" id="AIE94833.1"/>
    </source>
</evidence>
<proteinExistence type="predicted"/>
<dbReference type="Gene3D" id="3.60.160.10">
    <property type="entry name" value="Mitochondrial biogenesis AIM24"/>
    <property type="match status" value="1"/>
</dbReference>
<reference evidence="1" key="1">
    <citation type="journal article" date="2014" name="Genome Biol. Evol.">
        <title>Pangenome evidence for extensive interdomain horizontal transfer affecting lineage core and shell genes in uncultured planktonic thaumarchaeota and euryarchaeota.</title>
        <authorList>
            <person name="Deschamps P."/>
            <person name="Zivanovic Y."/>
            <person name="Moreira D."/>
            <person name="Rodriguez-Valera F."/>
            <person name="Lopez-Garcia P."/>
        </authorList>
    </citation>
    <scope>NUCLEOTIDE SEQUENCE</scope>
</reference>
<sequence length="233" mass="24284">MNVKIDTEGAFGSALVTLEAGEKFVSEAGAMYRVSPNMEISVESRKKKDEGMWGALKSGIKAMFAGESFFLSTYTPNDSQAGEVGLAPTHQGEVRSVKVGPEVWICSGGSYLGSSGSVGLDTQYQGLSKGMFSKEGLVFVQASGEGDLLVNGFGRISSVDVSGGITIDNGHLIAFTEGLEYTISKAGGGWISSMMSGEGLVMKFSGQGKVLVQSHDPSRLGGVLGPLLPPREG</sequence>